<dbReference type="InterPro" id="IPR052612">
    <property type="entry name" value="ANP_Clearance_Receptor"/>
</dbReference>
<dbReference type="KEGG" id="nss:113430354"/>
<dbReference type="FunFam" id="3.40.50.2300:FF:000153">
    <property type="entry name" value="Guanylate cyclase"/>
    <property type="match status" value="1"/>
</dbReference>
<dbReference type="GeneID" id="113430354"/>
<dbReference type="GO" id="GO:0016941">
    <property type="term" value="F:natriuretic peptide receptor activity"/>
    <property type="evidence" value="ECO:0007669"/>
    <property type="project" value="TreeGrafter"/>
</dbReference>
<dbReference type="SUPFAM" id="SSF53822">
    <property type="entry name" value="Periplasmic binding protein-like I"/>
    <property type="match status" value="1"/>
</dbReference>
<dbReference type="Proteomes" id="UP000504612">
    <property type="component" value="Unplaced"/>
</dbReference>
<keyword evidence="5 9" id="KW-0472">Membrane</keyword>
<gene>
    <name evidence="12" type="primary">LOC113430354</name>
    <name evidence="13" type="synonym">LOC113430378</name>
</gene>
<evidence type="ECO:0000256" key="2">
    <source>
        <dbReference type="ARBA" id="ARBA00022692"/>
    </source>
</evidence>
<protein>
    <submittedName>
        <fullName evidence="12 13">Atrial natriuretic peptide receptor 1-like</fullName>
    </submittedName>
</protein>
<feature type="domain" description="Receptor ligand binding region" evidence="10">
    <location>
        <begin position="80"/>
        <end position="256"/>
    </location>
</feature>
<feature type="region of interest" description="Disordered" evidence="8">
    <location>
        <begin position="1"/>
        <end position="52"/>
    </location>
</feature>
<feature type="transmembrane region" description="Helical" evidence="9">
    <location>
        <begin position="316"/>
        <end position="336"/>
    </location>
</feature>
<feature type="compositionally biased region" description="Basic and acidic residues" evidence="8">
    <location>
        <begin position="36"/>
        <end position="45"/>
    </location>
</feature>
<comment type="subcellular location">
    <subcellularLocation>
        <location evidence="1">Membrane</location>
        <topology evidence="1">Single-pass type I membrane protein</topology>
    </subcellularLocation>
</comment>
<reference evidence="12 13" key="1">
    <citation type="submission" date="2025-04" db="UniProtKB">
        <authorList>
            <consortium name="RefSeq"/>
        </authorList>
    </citation>
    <scope>IDENTIFICATION</scope>
</reference>
<evidence type="ECO:0000259" key="10">
    <source>
        <dbReference type="Pfam" id="PF01094"/>
    </source>
</evidence>
<evidence type="ECO:0000256" key="5">
    <source>
        <dbReference type="ARBA" id="ARBA00023136"/>
    </source>
</evidence>
<proteinExistence type="predicted"/>
<dbReference type="PRINTS" id="PR00255">
    <property type="entry name" value="NATPEPTIDER"/>
</dbReference>
<evidence type="ECO:0000313" key="12">
    <source>
        <dbReference type="RefSeq" id="XP_026548586.1"/>
    </source>
</evidence>
<dbReference type="InterPro" id="IPR001170">
    <property type="entry name" value="ANPR/GUC"/>
</dbReference>
<keyword evidence="4 9" id="KW-1133">Transmembrane helix</keyword>
<dbReference type="KEGG" id="nss:113430378"/>
<dbReference type="Pfam" id="PF01094">
    <property type="entry name" value="ANF_receptor"/>
    <property type="match status" value="1"/>
</dbReference>
<evidence type="ECO:0000256" key="6">
    <source>
        <dbReference type="ARBA" id="ARBA00023170"/>
    </source>
</evidence>
<name>A0A6J1VZY5_9SAUR</name>
<dbReference type="Gene3D" id="3.40.50.2300">
    <property type="match status" value="2"/>
</dbReference>
<dbReference type="GO" id="GO:0017046">
    <property type="term" value="F:peptide hormone binding"/>
    <property type="evidence" value="ECO:0007669"/>
    <property type="project" value="TreeGrafter"/>
</dbReference>
<dbReference type="InterPro" id="IPR001828">
    <property type="entry name" value="ANF_lig-bd_rcpt"/>
</dbReference>
<dbReference type="PANTHER" id="PTHR44755">
    <property type="entry name" value="NATRIURETIC PEPTIDE RECEPTOR 3-RELATED"/>
    <property type="match status" value="1"/>
</dbReference>
<evidence type="ECO:0000313" key="13">
    <source>
        <dbReference type="RefSeq" id="XP_026548610.1"/>
    </source>
</evidence>
<evidence type="ECO:0000256" key="7">
    <source>
        <dbReference type="ARBA" id="ARBA00023180"/>
    </source>
</evidence>
<dbReference type="InterPro" id="IPR028082">
    <property type="entry name" value="Peripla_BP_I"/>
</dbReference>
<keyword evidence="7" id="KW-0325">Glycoprotein</keyword>
<evidence type="ECO:0000256" key="9">
    <source>
        <dbReference type="SAM" id="Phobius"/>
    </source>
</evidence>
<dbReference type="GO" id="GO:0016020">
    <property type="term" value="C:membrane"/>
    <property type="evidence" value="ECO:0007669"/>
    <property type="project" value="UniProtKB-SubCell"/>
</dbReference>
<dbReference type="PANTHER" id="PTHR44755:SF5">
    <property type="entry name" value="GUANYLATE CYCLASE"/>
    <property type="match status" value="1"/>
</dbReference>
<keyword evidence="11" id="KW-1185">Reference proteome</keyword>
<accession>A0A6J1VZY5</accession>
<keyword evidence="6" id="KW-0675">Receptor</keyword>
<keyword evidence="3" id="KW-0732">Signal</keyword>
<keyword evidence="2 9" id="KW-0812">Transmembrane</keyword>
<organism evidence="11 12">
    <name type="scientific">Notechis scutatus</name>
    <name type="common">mainland tiger snake</name>
    <dbReference type="NCBI Taxonomy" id="8663"/>
    <lineage>
        <taxon>Eukaryota</taxon>
        <taxon>Metazoa</taxon>
        <taxon>Chordata</taxon>
        <taxon>Craniata</taxon>
        <taxon>Vertebrata</taxon>
        <taxon>Euteleostomi</taxon>
        <taxon>Lepidosauria</taxon>
        <taxon>Squamata</taxon>
        <taxon>Bifurcata</taxon>
        <taxon>Unidentata</taxon>
        <taxon>Episquamata</taxon>
        <taxon>Toxicofera</taxon>
        <taxon>Serpentes</taxon>
        <taxon>Colubroidea</taxon>
        <taxon>Elapidae</taxon>
        <taxon>Hydrophiinae</taxon>
        <taxon>Notechis</taxon>
    </lineage>
</organism>
<evidence type="ECO:0000313" key="11">
    <source>
        <dbReference type="Proteomes" id="UP000504612"/>
    </source>
</evidence>
<evidence type="ECO:0000256" key="8">
    <source>
        <dbReference type="SAM" id="MobiDB-lite"/>
    </source>
</evidence>
<evidence type="ECO:0000256" key="3">
    <source>
        <dbReference type="ARBA" id="ARBA00022729"/>
    </source>
</evidence>
<dbReference type="AlphaFoldDB" id="A0A6J1VZY5"/>
<dbReference type="FunFam" id="3.40.50.2300:FF:000200">
    <property type="entry name" value="Guanylate cyclase"/>
    <property type="match status" value="1"/>
</dbReference>
<sequence>MPGPHPGDRACPLTLVAGGGKDARQENNRMSLGPRPSERLRKGGNESESPPRFARRVIGYKGVPAWPGTFASLFGNGGKASRVVYVCCPPDIFRGLMLQAHREGLTAGEYAFFYMDLFGSSLQSSRFPDPTLPWRRGDGNDGAAREAYKAVMLITYTEPQNPEYHSFLQDIKRTSQEQFNFTMEDGLEDFIVGAFYDGVMLYGQAVNETLALGGSITDGLAITLQMRNRTFQGITGLLRIDQNGDREMDHSLWDLDPASGVFEVVAIYNGTTKKIETIPGKKIHWPGNAVPREVPFCGFENENPLCQKASFSLLEILALVMTLLLFGIILTAFFAYR</sequence>
<dbReference type="RefSeq" id="XP_026548610.1">
    <property type="nucleotide sequence ID" value="XM_026692825.1"/>
</dbReference>
<evidence type="ECO:0000256" key="1">
    <source>
        <dbReference type="ARBA" id="ARBA00004479"/>
    </source>
</evidence>
<dbReference type="GO" id="GO:0007165">
    <property type="term" value="P:signal transduction"/>
    <property type="evidence" value="ECO:0007669"/>
    <property type="project" value="TreeGrafter"/>
</dbReference>
<dbReference type="RefSeq" id="XP_026548586.1">
    <property type="nucleotide sequence ID" value="XM_026692801.1"/>
</dbReference>
<evidence type="ECO:0000256" key="4">
    <source>
        <dbReference type="ARBA" id="ARBA00022989"/>
    </source>
</evidence>